<protein>
    <submittedName>
        <fullName evidence="1">Uncharacterized protein</fullName>
    </submittedName>
</protein>
<evidence type="ECO:0000313" key="1">
    <source>
        <dbReference type="EMBL" id="ETO81973.1"/>
    </source>
</evidence>
<reference evidence="1 2" key="1">
    <citation type="submission" date="2013-11" db="EMBL/GenBank/DDBJ databases">
        <title>The Genome Sequence of Phytophthora parasitica P1976.</title>
        <authorList>
            <consortium name="The Broad Institute Genomics Platform"/>
            <person name="Russ C."/>
            <person name="Tyler B."/>
            <person name="Panabieres F."/>
            <person name="Shan W."/>
            <person name="Tripathy S."/>
            <person name="Grunwald N."/>
            <person name="Machado M."/>
            <person name="Johnson C.S."/>
            <person name="Walker B."/>
            <person name="Young S."/>
            <person name="Zeng Q."/>
            <person name="Gargeya S."/>
            <person name="Fitzgerald M."/>
            <person name="Haas B."/>
            <person name="Abouelleil A."/>
            <person name="Allen A.W."/>
            <person name="Alvarado L."/>
            <person name="Arachchi H.M."/>
            <person name="Berlin A.M."/>
            <person name="Chapman S.B."/>
            <person name="Gainer-Dewar J."/>
            <person name="Goldberg J."/>
            <person name="Griggs A."/>
            <person name="Gujja S."/>
            <person name="Hansen M."/>
            <person name="Howarth C."/>
            <person name="Imamovic A."/>
            <person name="Ireland A."/>
            <person name="Larimer J."/>
            <person name="McCowan C."/>
            <person name="Murphy C."/>
            <person name="Pearson M."/>
            <person name="Poon T.W."/>
            <person name="Priest M."/>
            <person name="Roberts A."/>
            <person name="Saif S."/>
            <person name="Shea T."/>
            <person name="Sisk P."/>
            <person name="Sykes S."/>
            <person name="Wortman J."/>
            <person name="Nusbaum C."/>
            <person name="Birren B."/>
        </authorList>
    </citation>
    <scope>NUCLEOTIDE SEQUENCE [LARGE SCALE GENOMIC DNA]</scope>
    <source>
        <strain evidence="1 2">P1976</strain>
    </source>
</reference>
<comment type="caution">
    <text evidence="1">The sequence shown here is derived from an EMBL/GenBank/DDBJ whole genome shotgun (WGS) entry which is preliminary data.</text>
</comment>
<organism evidence="1 2">
    <name type="scientific">Phytophthora nicotianae P1976</name>
    <dbReference type="NCBI Taxonomy" id="1317066"/>
    <lineage>
        <taxon>Eukaryota</taxon>
        <taxon>Sar</taxon>
        <taxon>Stramenopiles</taxon>
        <taxon>Oomycota</taxon>
        <taxon>Peronosporomycetes</taxon>
        <taxon>Peronosporales</taxon>
        <taxon>Peronosporaceae</taxon>
        <taxon>Phytophthora</taxon>
    </lineage>
</organism>
<evidence type="ECO:0000313" key="2">
    <source>
        <dbReference type="Proteomes" id="UP000028582"/>
    </source>
</evidence>
<name>A0A081ASW2_PHYNI</name>
<gene>
    <name evidence="1" type="ORF">F444_03789</name>
</gene>
<accession>A0A081ASW2</accession>
<dbReference type="Proteomes" id="UP000028582">
    <property type="component" value="Unassembled WGS sequence"/>
</dbReference>
<dbReference type="AlphaFoldDB" id="A0A081ASW2"/>
<sequence length="66" mass="7891">MELYFQGDAVAASPEQMRRQKKSRLQAYAFAKFLRGSTTSYLYSRKKFHEWISYFMRSELYTGGEF</sequence>
<proteinExistence type="predicted"/>
<dbReference type="EMBL" id="ANJA01000770">
    <property type="protein sequence ID" value="ETO81973.1"/>
    <property type="molecule type" value="Genomic_DNA"/>
</dbReference>